<dbReference type="PANTHER" id="PTHR20861:SF1">
    <property type="entry name" value="HOMOSERINE KINASE"/>
    <property type="match status" value="1"/>
</dbReference>
<dbReference type="Proteomes" id="UP000031561">
    <property type="component" value="Unassembled WGS sequence"/>
</dbReference>
<evidence type="ECO:0000256" key="9">
    <source>
        <dbReference type="ARBA" id="ARBA00022777"/>
    </source>
</evidence>
<comment type="pathway">
    <text evidence="1 13">Amino-acid biosynthesis; L-threonine biosynthesis; L-threonine from L-aspartate: step 4/5.</text>
</comment>
<comment type="subcellular location">
    <subcellularLocation>
        <location evidence="13">Cytoplasm</location>
    </subcellularLocation>
</comment>
<dbReference type="InterPro" id="IPR006204">
    <property type="entry name" value="GHMP_kinase_N_dom"/>
</dbReference>
<dbReference type="Pfam" id="PF00288">
    <property type="entry name" value="GHMP_kinases_N"/>
    <property type="match status" value="1"/>
</dbReference>
<evidence type="ECO:0000256" key="6">
    <source>
        <dbReference type="ARBA" id="ARBA00022679"/>
    </source>
</evidence>
<keyword evidence="10 13" id="KW-0067">ATP-binding</keyword>
<keyword evidence="17" id="KW-1185">Reference proteome</keyword>
<dbReference type="RefSeq" id="WP_166282177.1">
    <property type="nucleotide sequence ID" value="NZ_JTHE03000059.1"/>
</dbReference>
<name>A0ABD4T3B5_9CYAN</name>
<dbReference type="Gene3D" id="3.30.70.890">
    <property type="entry name" value="GHMP kinase, C-terminal domain"/>
    <property type="match status" value="1"/>
</dbReference>
<dbReference type="GO" id="GO:0004413">
    <property type="term" value="F:homoserine kinase activity"/>
    <property type="evidence" value="ECO:0007669"/>
    <property type="project" value="UniProtKB-UniRule"/>
</dbReference>
<evidence type="ECO:0000256" key="5">
    <source>
        <dbReference type="ARBA" id="ARBA00022605"/>
    </source>
</evidence>
<evidence type="ECO:0000256" key="3">
    <source>
        <dbReference type="ARBA" id="ARBA00012078"/>
    </source>
</evidence>
<evidence type="ECO:0000256" key="4">
    <source>
        <dbReference type="ARBA" id="ARBA00017858"/>
    </source>
</evidence>
<sequence length="311" mass="32492">MASSVCVKVPATTANIGPGFDCLGAALTLQNQFDFTGVENQAAKPTVTIQVQGPEADQVSTGPDNLVYTAFLKVFEHLGQPPPSVHIRVTLGVPLSRGLGSSATAIVGGLCGANALAGYPLTRQELLTLAIAIEGHPDNVAPALLGSCQLAVQRDTGGHTLLEIPWAENIVPVVAIPNFELSTEAARSVLPTSCSYPDAIFNASHLALLVQALRSGQVEELQSALADRLHQPYRRSLIAHYEVVRNAALHAGAYGLVISGAGPTVLALCSPATADRVSMAMKQSWSEAQIEAIAQVLAIDIEGTSIAETDY</sequence>
<dbReference type="InterPro" id="IPR020568">
    <property type="entry name" value="Ribosomal_Su5_D2-typ_SF"/>
</dbReference>
<gene>
    <name evidence="13 16" type="primary">thrB</name>
    <name evidence="16" type="ORF">QQ91_0010430</name>
</gene>
<dbReference type="GO" id="GO:0005524">
    <property type="term" value="F:ATP binding"/>
    <property type="evidence" value="ECO:0007669"/>
    <property type="project" value="UniProtKB-UniRule"/>
</dbReference>
<dbReference type="InterPro" id="IPR014721">
    <property type="entry name" value="Ribsml_uS5_D2-typ_fold_subgr"/>
</dbReference>
<proteinExistence type="inferred from homology"/>
<dbReference type="SUPFAM" id="SSF54211">
    <property type="entry name" value="Ribosomal protein S5 domain 2-like"/>
    <property type="match status" value="1"/>
</dbReference>
<evidence type="ECO:0000256" key="2">
    <source>
        <dbReference type="ARBA" id="ARBA00007370"/>
    </source>
</evidence>
<evidence type="ECO:0000259" key="15">
    <source>
        <dbReference type="Pfam" id="PF08544"/>
    </source>
</evidence>
<keyword evidence="7 13" id="KW-0791">Threonine biosynthesis</keyword>
<feature type="binding site" evidence="13">
    <location>
        <begin position="94"/>
        <end position="104"/>
    </location>
    <ligand>
        <name>ATP</name>
        <dbReference type="ChEBI" id="CHEBI:30616"/>
    </ligand>
</feature>
<evidence type="ECO:0000256" key="10">
    <source>
        <dbReference type="ARBA" id="ARBA00022840"/>
    </source>
</evidence>
<protein>
    <recommendedName>
        <fullName evidence="4 13">Homoserine kinase</fullName>
        <shortName evidence="13">HK</shortName>
        <shortName evidence="13">HSK</shortName>
        <ecNumber evidence="3 13">2.7.1.39</ecNumber>
    </recommendedName>
</protein>
<comment type="function">
    <text evidence="12 13">Catalyzes the ATP-dependent phosphorylation of L-homoserine to L-homoserine phosphate.</text>
</comment>
<dbReference type="EMBL" id="JTHE03000059">
    <property type="protein sequence ID" value="MCM1983237.1"/>
    <property type="molecule type" value="Genomic_DNA"/>
</dbReference>
<dbReference type="GO" id="GO:0005737">
    <property type="term" value="C:cytoplasm"/>
    <property type="evidence" value="ECO:0007669"/>
    <property type="project" value="UniProtKB-SubCell"/>
</dbReference>
<evidence type="ECO:0000256" key="7">
    <source>
        <dbReference type="ARBA" id="ARBA00022697"/>
    </source>
</evidence>
<dbReference type="PANTHER" id="PTHR20861">
    <property type="entry name" value="HOMOSERINE/4-DIPHOSPHOCYTIDYL-2-C-METHYL-D-ERYTHRITOL KINASE"/>
    <property type="match status" value="1"/>
</dbReference>
<keyword evidence="6 13" id="KW-0808">Transferase</keyword>
<keyword evidence="13" id="KW-0963">Cytoplasm</keyword>
<dbReference type="AlphaFoldDB" id="A0ABD4T3B5"/>
<feature type="domain" description="GHMP kinase N-terminal" evidence="14">
    <location>
        <begin position="65"/>
        <end position="146"/>
    </location>
</feature>
<evidence type="ECO:0000256" key="11">
    <source>
        <dbReference type="ARBA" id="ARBA00049375"/>
    </source>
</evidence>
<dbReference type="PIRSF" id="PIRSF000676">
    <property type="entry name" value="Homoser_kin"/>
    <property type="match status" value="1"/>
</dbReference>
<dbReference type="PROSITE" id="PS00627">
    <property type="entry name" value="GHMP_KINASES_ATP"/>
    <property type="match status" value="1"/>
</dbReference>
<dbReference type="PRINTS" id="PR00958">
    <property type="entry name" value="HOMSERKINASE"/>
</dbReference>
<accession>A0ABD4T3B5</accession>
<dbReference type="NCBIfam" id="NF002288">
    <property type="entry name" value="PRK01212.1-4"/>
    <property type="match status" value="1"/>
</dbReference>
<evidence type="ECO:0000313" key="17">
    <source>
        <dbReference type="Proteomes" id="UP000031561"/>
    </source>
</evidence>
<keyword evidence="8 13" id="KW-0547">Nucleotide-binding</keyword>
<dbReference type="InterPro" id="IPR000870">
    <property type="entry name" value="Homoserine_kinase"/>
</dbReference>
<comment type="catalytic activity">
    <reaction evidence="11 13">
        <text>L-homoserine + ATP = O-phospho-L-homoserine + ADP + H(+)</text>
        <dbReference type="Rhea" id="RHEA:13985"/>
        <dbReference type="ChEBI" id="CHEBI:15378"/>
        <dbReference type="ChEBI" id="CHEBI:30616"/>
        <dbReference type="ChEBI" id="CHEBI:57476"/>
        <dbReference type="ChEBI" id="CHEBI:57590"/>
        <dbReference type="ChEBI" id="CHEBI:456216"/>
        <dbReference type="EC" id="2.7.1.39"/>
    </reaction>
</comment>
<evidence type="ECO:0000256" key="13">
    <source>
        <dbReference type="HAMAP-Rule" id="MF_00384"/>
    </source>
</evidence>
<organism evidence="16 17">
    <name type="scientific">Lyngbya confervoides BDU141951</name>
    <dbReference type="NCBI Taxonomy" id="1574623"/>
    <lineage>
        <taxon>Bacteria</taxon>
        <taxon>Bacillati</taxon>
        <taxon>Cyanobacteriota</taxon>
        <taxon>Cyanophyceae</taxon>
        <taxon>Oscillatoriophycideae</taxon>
        <taxon>Oscillatoriales</taxon>
        <taxon>Microcoleaceae</taxon>
        <taxon>Lyngbya</taxon>
    </lineage>
</organism>
<comment type="similarity">
    <text evidence="2 13">Belongs to the GHMP kinase family. Homoserine kinase subfamily.</text>
</comment>
<feature type="domain" description="GHMP kinase C-terminal" evidence="15">
    <location>
        <begin position="210"/>
        <end position="285"/>
    </location>
</feature>
<dbReference type="EC" id="2.7.1.39" evidence="3 13"/>
<evidence type="ECO:0000256" key="12">
    <source>
        <dbReference type="ARBA" id="ARBA00049954"/>
    </source>
</evidence>
<dbReference type="HAMAP" id="MF_00384">
    <property type="entry name" value="Homoser_kinase"/>
    <property type="match status" value="1"/>
</dbReference>
<evidence type="ECO:0000259" key="14">
    <source>
        <dbReference type="Pfam" id="PF00288"/>
    </source>
</evidence>
<evidence type="ECO:0000256" key="8">
    <source>
        <dbReference type="ARBA" id="ARBA00022741"/>
    </source>
</evidence>
<evidence type="ECO:0000313" key="16">
    <source>
        <dbReference type="EMBL" id="MCM1983237.1"/>
    </source>
</evidence>
<dbReference type="InterPro" id="IPR013750">
    <property type="entry name" value="GHMP_kinase_C_dom"/>
</dbReference>
<dbReference type="NCBIfam" id="TIGR00191">
    <property type="entry name" value="thrB"/>
    <property type="match status" value="1"/>
</dbReference>
<dbReference type="InterPro" id="IPR036554">
    <property type="entry name" value="GHMP_kinase_C_sf"/>
</dbReference>
<dbReference type="Gene3D" id="3.30.230.10">
    <property type="match status" value="1"/>
</dbReference>
<dbReference type="Pfam" id="PF08544">
    <property type="entry name" value="GHMP_kinases_C"/>
    <property type="match status" value="1"/>
</dbReference>
<keyword evidence="5 13" id="KW-0028">Amino-acid biosynthesis</keyword>
<dbReference type="SUPFAM" id="SSF55060">
    <property type="entry name" value="GHMP Kinase, C-terminal domain"/>
    <property type="match status" value="1"/>
</dbReference>
<comment type="caution">
    <text evidence="16">The sequence shown here is derived from an EMBL/GenBank/DDBJ whole genome shotgun (WGS) entry which is preliminary data.</text>
</comment>
<reference evidence="16 17" key="1">
    <citation type="journal article" date="2015" name="Genome Announc.">
        <title>Draft Genome Sequence of Filamentous Marine Cyanobacterium Lyngbya confervoides Strain BDU141951.</title>
        <authorList>
            <person name="Chandrababunaidu M.M."/>
            <person name="Sen D."/>
            <person name="Tripathy S."/>
        </authorList>
    </citation>
    <scope>NUCLEOTIDE SEQUENCE [LARGE SCALE GENOMIC DNA]</scope>
    <source>
        <strain evidence="16 17">BDU141951</strain>
    </source>
</reference>
<keyword evidence="9 13" id="KW-0418">Kinase</keyword>
<dbReference type="InterPro" id="IPR006203">
    <property type="entry name" value="GHMP_knse_ATP-bd_CS"/>
</dbReference>
<dbReference type="GO" id="GO:0009088">
    <property type="term" value="P:threonine biosynthetic process"/>
    <property type="evidence" value="ECO:0007669"/>
    <property type="project" value="UniProtKB-UniRule"/>
</dbReference>
<evidence type="ECO:0000256" key="1">
    <source>
        <dbReference type="ARBA" id="ARBA00005015"/>
    </source>
</evidence>